<accession>A0A1X2LDL3</accession>
<dbReference type="InterPro" id="IPR011008">
    <property type="entry name" value="Dimeric_a/b-barrel"/>
</dbReference>
<sequence length="98" mass="10389">MATKALLVRLEAKPGKERAVEQFLLSALPLVEQEPGTKPWLAVRFSPSAFGIIDAFPDEAALEAHLGGPVGKALAEKAEELFASPPAISNLDVLANKL</sequence>
<dbReference type="AlphaFoldDB" id="A0A1X2LDL3"/>
<keyword evidence="2" id="KW-1185">Reference proteome</keyword>
<dbReference type="Proteomes" id="UP000242320">
    <property type="component" value="Unassembled WGS sequence"/>
</dbReference>
<dbReference type="OrthoDB" id="9804891at2"/>
<evidence type="ECO:0000313" key="1">
    <source>
        <dbReference type="EMBL" id="OSC32068.1"/>
    </source>
</evidence>
<dbReference type="SUPFAM" id="SSF54909">
    <property type="entry name" value="Dimeric alpha+beta barrel"/>
    <property type="match status" value="1"/>
</dbReference>
<evidence type="ECO:0000313" key="2">
    <source>
        <dbReference type="Proteomes" id="UP000242320"/>
    </source>
</evidence>
<protein>
    <submittedName>
        <fullName evidence="1">Antibiotic biosynthesis monooxygenase</fullName>
    </submittedName>
</protein>
<dbReference type="GO" id="GO:0004497">
    <property type="term" value="F:monooxygenase activity"/>
    <property type="evidence" value="ECO:0007669"/>
    <property type="project" value="UniProtKB-KW"/>
</dbReference>
<dbReference type="EMBL" id="NCXM01000002">
    <property type="protein sequence ID" value="OSC32068.1"/>
    <property type="molecule type" value="Genomic_DNA"/>
</dbReference>
<keyword evidence="1" id="KW-0560">Oxidoreductase</keyword>
<name>A0A1X2LDL3_9MYCO</name>
<dbReference type="RefSeq" id="WP_085288491.1">
    <property type="nucleotide sequence ID" value="NZ_NCXM01000002.1"/>
</dbReference>
<organism evidence="1 2">
    <name type="scientific">Mycolicibacterium vulneris</name>
    <dbReference type="NCBI Taxonomy" id="547163"/>
    <lineage>
        <taxon>Bacteria</taxon>
        <taxon>Bacillati</taxon>
        <taxon>Actinomycetota</taxon>
        <taxon>Actinomycetes</taxon>
        <taxon>Mycobacteriales</taxon>
        <taxon>Mycobacteriaceae</taxon>
        <taxon>Mycolicibacterium</taxon>
    </lineage>
</organism>
<comment type="caution">
    <text evidence="1">The sequence shown here is derived from an EMBL/GenBank/DDBJ whole genome shotgun (WGS) entry which is preliminary data.</text>
</comment>
<keyword evidence="1" id="KW-0503">Monooxygenase</keyword>
<proteinExistence type="predicted"/>
<reference evidence="1 2" key="1">
    <citation type="submission" date="2017-04" db="EMBL/GenBank/DDBJ databases">
        <title>The new phylogeny of genus Mycobacterium.</title>
        <authorList>
            <person name="Tortoli E."/>
            <person name="Trovato A."/>
            <person name="Cirillo D.M."/>
        </authorList>
    </citation>
    <scope>NUCLEOTIDE SEQUENCE [LARGE SCALE GENOMIC DNA]</scope>
    <source>
        <strain evidence="1 2">DSM 45247</strain>
    </source>
</reference>
<gene>
    <name evidence="1" type="ORF">B8W69_02950</name>
</gene>
<dbReference type="Gene3D" id="3.30.70.100">
    <property type="match status" value="1"/>
</dbReference>